<feature type="compositionally biased region" description="Low complexity" evidence="1">
    <location>
        <begin position="931"/>
        <end position="944"/>
    </location>
</feature>
<gene>
    <name evidence="2" type="ORF">niasHS_002701</name>
</gene>
<feature type="region of interest" description="Disordered" evidence="1">
    <location>
        <begin position="678"/>
        <end position="759"/>
    </location>
</feature>
<feature type="region of interest" description="Disordered" evidence="1">
    <location>
        <begin position="820"/>
        <end position="844"/>
    </location>
</feature>
<feature type="region of interest" description="Disordered" evidence="1">
    <location>
        <begin position="892"/>
        <end position="999"/>
    </location>
</feature>
<keyword evidence="3" id="KW-1185">Reference proteome</keyword>
<comment type="caution">
    <text evidence="2">The sequence shown here is derived from an EMBL/GenBank/DDBJ whole genome shotgun (WGS) entry which is preliminary data.</text>
</comment>
<dbReference type="InterPro" id="IPR016024">
    <property type="entry name" value="ARM-type_fold"/>
</dbReference>
<feature type="region of interest" description="Disordered" evidence="1">
    <location>
        <begin position="1"/>
        <end position="38"/>
    </location>
</feature>
<feature type="compositionally biased region" description="Polar residues" evidence="1">
    <location>
        <begin position="627"/>
        <end position="636"/>
    </location>
</feature>
<feature type="compositionally biased region" description="Low complexity" evidence="1">
    <location>
        <begin position="19"/>
        <end position="34"/>
    </location>
</feature>
<feature type="compositionally biased region" description="Basic and acidic residues" evidence="1">
    <location>
        <begin position="896"/>
        <end position="905"/>
    </location>
</feature>
<protein>
    <submittedName>
        <fullName evidence="2">Uncharacterized protein</fullName>
    </submittedName>
</protein>
<evidence type="ECO:0000256" key="1">
    <source>
        <dbReference type="SAM" id="MobiDB-lite"/>
    </source>
</evidence>
<evidence type="ECO:0000313" key="2">
    <source>
        <dbReference type="EMBL" id="KAL3096985.1"/>
    </source>
</evidence>
<proteinExistence type="predicted"/>
<evidence type="ECO:0000313" key="3">
    <source>
        <dbReference type="Proteomes" id="UP001620645"/>
    </source>
</evidence>
<name>A0ABD2K2K2_HETSC</name>
<feature type="region of interest" description="Disordered" evidence="1">
    <location>
        <begin position="603"/>
        <end position="656"/>
    </location>
</feature>
<reference evidence="2 3" key="1">
    <citation type="submission" date="2024-10" db="EMBL/GenBank/DDBJ databases">
        <authorList>
            <person name="Kim D."/>
        </authorList>
    </citation>
    <scope>NUCLEOTIDE SEQUENCE [LARGE SCALE GENOMIC DNA]</scope>
    <source>
        <strain evidence="2">Taebaek</strain>
    </source>
</reference>
<feature type="compositionally biased region" description="Polar residues" evidence="1">
    <location>
        <begin position="953"/>
        <end position="962"/>
    </location>
</feature>
<accession>A0ABD2K2K2</accession>
<sequence>MSSSGGALGWNSPCSSTVGQPKQQQPISSSSFSGKQRHSPIFQQQRVLSRHHGMPFQQLADELLALITSNCKDAAANGAAFEKILSILKQLKQQFYLAEESQGKKQNGLQILQNAYEILNHLFFLRSGAVFGHNSLAQHVDRTLKALKQTTSLSHDQYVGPVKALENRKLQVMFCFVESITELLVHDIDTFGLDVDAYEKCGKMRREIANALMNVVYQQREAKLRLCSNLAFLRRVADIVANVPSLDQYYAGLVQNVSYNSDRKSLLPFAHHLAITVPPMVRVVTVIMGDNDGQHTATNWAEHGQKQRLYKLFSALWNLAENPIENKRVMCLDFPAFVPILLRIMVGDPREVPLIQAAIGIFKHLSTFIIQYPGLFSKTLANGAVRALLHQIYSSSADLIVDALVALATLCRHPYAAHELLCQKSCLENIQCLTKNTNEGIVRAARTLTDTVNSVYYQVVALQKGMFSSVVGWNCATTSVEANHQFDHQIAGCGADVAVHYNTLPRAAQQNSFKAQKGYNFTKNPPETPKGVLRQQNFRQHSEQSDDVALGQNAQITIEENCEKLHDKNGVGETATEEETTDECAFVTEPLIEAGQDLATSVQCTRDGSPLSSRSMDAVNGEEWPSVRSTSFNSQRSSGAGSPASPSDLPDSPSQCVAHKPFQLEAMALLIKKALEEEDEAKDGKDDSGTEEEQIWGKGSQIDTDENGGKGGRSAIEQSQKRAKMGSESNGQTKDEDKSEKSASEGTLAEEKANANGSVGNAFLDEVIRNYMPKPHAPIQCIAMEDAHFALNTTPISSNSPSKSPVRTGNDRLLEESIALMMPHPNRKREGKAFARPKDQQKFGQKMDDLLTADEEEEEAALLEQQQKVTAELPADVNAEFAAHWMVVECGTTKSPKTDDEERSRFSLKKTPSQSSIPRPSVAPSDRSPKTATTTADLTDTAATSLLKRPAARSSTLSRTQQKAPPPPLAPKPNIAKLGKPNCPAPVAELAPEGRGGRQ</sequence>
<dbReference type="InterPro" id="IPR011989">
    <property type="entry name" value="ARM-like"/>
</dbReference>
<organism evidence="2 3">
    <name type="scientific">Heterodera schachtii</name>
    <name type="common">Sugarbeet cyst nematode worm</name>
    <name type="synonym">Tylenchus schachtii</name>
    <dbReference type="NCBI Taxonomy" id="97005"/>
    <lineage>
        <taxon>Eukaryota</taxon>
        <taxon>Metazoa</taxon>
        <taxon>Ecdysozoa</taxon>
        <taxon>Nematoda</taxon>
        <taxon>Chromadorea</taxon>
        <taxon>Rhabditida</taxon>
        <taxon>Tylenchina</taxon>
        <taxon>Tylenchomorpha</taxon>
        <taxon>Tylenchoidea</taxon>
        <taxon>Heteroderidae</taxon>
        <taxon>Heteroderinae</taxon>
        <taxon>Heterodera</taxon>
    </lineage>
</organism>
<feature type="compositionally biased region" description="Basic and acidic residues" evidence="1">
    <location>
        <begin position="831"/>
        <end position="844"/>
    </location>
</feature>
<feature type="compositionally biased region" description="Low complexity" evidence="1">
    <location>
        <begin position="637"/>
        <end position="654"/>
    </location>
</feature>
<dbReference type="AlphaFoldDB" id="A0ABD2K2K2"/>
<feature type="compositionally biased region" description="Basic and acidic residues" evidence="1">
    <location>
        <begin position="733"/>
        <end position="753"/>
    </location>
</feature>
<dbReference type="SUPFAM" id="SSF48371">
    <property type="entry name" value="ARM repeat"/>
    <property type="match status" value="1"/>
</dbReference>
<dbReference type="Proteomes" id="UP001620645">
    <property type="component" value="Unassembled WGS sequence"/>
</dbReference>
<feature type="compositionally biased region" description="Polar residues" evidence="1">
    <location>
        <begin position="603"/>
        <end position="615"/>
    </location>
</feature>
<dbReference type="Gene3D" id="1.25.10.10">
    <property type="entry name" value="Leucine-rich Repeat Variant"/>
    <property type="match status" value="1"/>
</dbReference>
<dbReference type="EMBL" id="JBICCN010000056">
    <property type="protein sequence ID" value="KAL3096985.1"/>
    <property type="molecule type" value="Genomic_DNA"/>
</dbReference>